<keyword evidence="2" id="KW-1185">Reference proteome</keyword>
<comment type="caution">
    <text evidence="1">The sequence shown here is derived from an EMBL/GenBank/DDBJ whole genome shotgun (WGS) entry which is preliminary data.</text>
</comment>
<name>A0ABR8HB93_NOSPU</name>
<gene>
    <name evidence="1" type="ORF">H6G94_17165</name>
</gene>
<sequence length="49" mass="5305">MQGLKGIRNRQQAKAIDTLVAGSEAQCDRPSVSKASAIADNYKRSPFLL</sequence>
<protein>
    <submittedName>
        <fullName evidence="1">Uncharacterized protein</fullName>
    </submittedName>
</protein>
<dbReference type="RefSeq" id="WP_190950542.1">
    <property type="nucleotide sequence ID" value="NZ_JACJTC010000012.1"/>
</dbReference>
<accession>A0ABR8HB93</accession>
<dbReference type="EMBL" id="JACJTC010000012">
    <property type="protein sequence ID" value="MBD2612979.1"/>
    <property type="molecule type" value="Genomic_DNA"/>
</dbReference>
<evidence type="ECO:0000313" key="2">
    <source>
        <dbReference type="Proteomes" id="UP000606396"/>
    </source>
</evidence>
<organism evidence="1 2">
    <name type="scientific">Nostoc punctiforme FACHB-252</name>
    <dbReference type="NCBI Taxonomy" id="1357509"/>
    <lineage>
        <taxon>Bacteria</taxon>
        <taxon>Bacillati</taxon>
        <taxon>Cyanobacteriota</taxon>
        <taxon>Cyanophyceae</taxon>
        <taxon>Nostocales</taxon>
        <taxon>Nostocaceae</taxon>
        <taxon>Nostoc</taxon>
    </lineage>
</organism>
<proteinExistence type="predicted"/>
<reference evidence="1 2" key="1">
    <citation type="journal article" date="2020" name="ISME J.">
        <title>Comparative genomics reveals insights into cyanobacterial evolution and habitat adaptation.</title>
        <authorList>
            <person name="Chen M.Y."/>
            <person name="Teng W.K."/>
            <person name="Zhao L."/>
            <person name="Hu C.X."/>
            <person name="Zhou Y.K."/>
            <person name="Han B.P."/>
            <person name="Song L.R."/>
            <person name="Shu W.S."/>
        </authorList>
    </citation>
    <scope>NUCLEOTIDE SEQUENCE [LARGE SCALE GENOMIC DNA]</scope>
    <source>
        <strain evidence="1 2">FACHB-252</strain>
    </source>
</reference>
<dbReference type="Proteomes" id="UP000606396">
    <property type="component" value="Unassembled WGS sequence"/>
</dbReference>
<evidence type="ECO:0000313" key="1">
    <source>
        <dbReference type="EMBL" id="MBD2612979.1"/>
    </source>
</evidence>